<comment type="caution">
    <text evidence="1">The sequence shown here is derived from an EMBL/GenBank/DDBJ whole genome shotgun (WGS) entry which is preliminary data.</text>
</comment>
<reference evidence="1 2" key="1">
    <citation type="submission" date="2019-12" db="EMBL/GenBank/DDBJ databases">
        <authorList>
            <person name="Yuan C.-G."/>
        </authorList>
    </citation>
    <scope>NUCLEOTIDE SEQUENCE [LARGE SCALE GENOMIC DNA]</scope>
    <source>
        <strain evidence="1 2">KCTC 23863</strain>
    </source>
</reference>
<accession>A0A7X3MUP7</accession>
<reference evidence="1 2" key="2">
    <citation type="submission" date="2020-01" db="EMBL/GenBank/DDBJ databases">
        <title>Microvirga sp. nov., an arsenate reduction bacterium isolated from Tibet hotspring sediments.</title>
        <authorList>
            <person name="Xian W.-D."/>
            <person name="Li W.-J."/>
        </authorList>
    </citation>
    <scope>NUCLEOTIDE SEQUENCE [LARGE SCALE GENOMIC DNA]</scope>
    <source>
        <strain evidence="1 2">KCTC 23863</strain>
    </source>
</reference>
<organism evidence="1 2">
    <name type="scientific">Microvirga makkahensis</name>
    <dbReference type="NCBI Taxonomy" id="1128670"/>
    <lineage>
        <taxon>Bacteria</taxon>
        <taxon>Pseudomonadati</taxon>
        <taxon>Pseudomonadota</taxon>
        <taxon>Alphaproteobacteria</taxon>
        <taxon>Hyphomicrobiales</taxon>
        <taxon>Methylobacteriaceae</taxon>
        <taxon>Microvirga</taxon>
    </lineage>
</organism>
<proteinExistence type="predicted"/>
<dbReference type="Proteomes" id="UP000436483">
    <property type="component" value="Unassembled WGS sequence"/>
</dbReference>
<dbReference type="InterPro" id="IPR045390">
    <property type="entry name" value="ABC-3C_MC3"/>
</dbReference>
<dbReference type="OrthoDB" id="6883568at2"/>
<protein>
    <submittedName>
        <fullName evidence="1">Uncharacterized protein</fullName>
    </submittedName>
</protein>
<sequence length="163" mass="17830">MTSAKTLDLFAETNPAFCALTLAMFCQRFQEKQKEGAELAILYLIPPICLSLELADTFNGTNKNTGFLMWIERSPKVLSGLAERINASLEITTDAVRFGVLLGLLSLEPDGRVKFQKAGMKKALPASSDNLAVGAIKRAERLGYWLSEVRSSQTIFNALGISI</sequence>
<keyword evidence="2" id="KW-1185">Reference proteome</keyword>
<evidence type="ECO:0000313" key="2">
    <source>
        <dbReference type="Proteomes" id="UP000436483"/>
    </source>
</evidence>
<gene>
    <name evidence="1" type="ORF">GR328_19235</name>
</gene>
<evidence type="ECO:0000313" key="1">
    <source>
        <dbReference type="EMBL" id="MXQ13554.1"/>
    </source>
</evidence>
<dbReference type="RefSeq" id="WP_160886651.1">
    <property type="nucleotide sequence ID" value="NZ_WURB01000017.1"/>
</dbReference>
<dbReference type="Pfam" id="PF20131">
    <property type="entry name" value="MC3"/>
    <property type="match status" value="1"/>
</dbReference>
<dbReference type="EMBL" id="WURB01000017">
    <property type="protein sequence ID" value="MXQ13554.1"/>
    <property type="molecule type" value="Genomic_DNA"/>
</dbReference>
<name>A0A7X3MUP7_9HYPH</name>
<dbReference type="AlphaFoldDB" id="A0A7X3MUP7"/>